<dbReference type="SUPFAM" id="SSF53448">
    <property type="entry name" value="Nucleotide-diphospho-sugar transferases"/>
    <property type="match status" value="1"/>
</dbReference>
<evidence type="ECO:0000313" key="7">
    <source>
        <dbReference type="EMBL" id="MBO1516227.1"/>
    </source>
</evidence>
<keyword evidence="3" id="KW-0328">Glycosyltransferase</keyword>
<dbReference type="Proteomes" id="UP000664161">
    <property type="component" value="Unassembled WGS sequence"/>
</dbReference>
<protein>
    <submittedName>
        <fullName evidence="7">TIGR04283 family arsenosugar biosynthesis glycosyltransferase</fullName>
    </submittedName>
</protein>
<dbReference type="InterPro" id="IPR029044">
    <property type="entry name" value="Nucleotide-diphossugar_trans"/>
</dbReference>
<evidence type="ECO:0000313" key="8">
    <source>
        <dbReference type="Proteomes" id="UP000664161"/>
    </source>
</evidence>
<comment type="subcellular location">
    <subcellularLocation>
        <location evidence="1">Cell membrane</location>
    </subcellularLocation>
</comment>
<dbReference type="InterPro" id="IPR026461">
    <property type="entry name" value="Trfase_2_rSAM/seldom_assoc"/>
</dbReference>
<dbReference type="GO" id="GO:0005886">
    <property type="term" value="C:plasma membrane"/>
    <property type="evidence" value="ECO:0007669"/>
    <property type="project" value="UniProtKB-SubCell"/>
</dbReference>
<dbReference type="PANTHER" id="PTHR43646">
    <property type="entry name" value="GLYCOSYLTRANSFERASE"/>
    <property type="match status" value="1"/>
</dbReference>
<evidence type="ECO:0000256" key="4">
    <source>
        <dbReference type="ARBA" id="ARBA00022679"/>
    </source>
</evidence>
<accession>A0AAW4IVE4</accession>
<evidence type="ECO:0000256" key="5">
    <source>
        <dbReference type="ARBA" id="ARBA00023136"/>
    </source>
</evidence>
<dbReference type="Pfam" id="PF00535">
    <property type="entry name" value="Glycos_transf_2"/>
    <property type="match status" value="1"/>
</dbReference>
<keyword evidence="2" id="KW-1003">Cell membrane</keyword>
<evidence type="ECO:0000259" key="6">
    <source>
        <dbReference type="Pfam" id="PF00535"/>
    </source>
</evidence>
<gene>
    <name evidence="7" type="ORF">J3491_02615</name>
</gene>
<keyword evidence="8" id="KW-1185">Reference proteome</keyword>
<organism evidence="7 8">
    <name type="scientific">Psychrobacter halodurans</name>
    <dbReference type="NCBI Taxonomy" id="2818439"/>
    <lineage>
        <taxon>Bacteria</taxon>
        <taxon>Pseudomonadati</taxon>
        <taxon>Pseudomonadota</taxon>
        <taxon>Gammaproteobacteria</taxon>
        <taxon>Moraxellales</taxon>
        <taxon>Moraxellaceae</taxon>
        <taxon>Psychrobacter</taxon>
    </lineage>
</organism>
<dbReference type="AlphaFoldDB" id="A0AAW4IVE4"/>
<feature type="domain" description="Glycosyltransferase 2-like" evidence="6">
    <location>
        <begin position="5"/>
        <end position="113"/>
    </location>
</feature>
<evidence type="ECO:0000256" key="1">
    <source>
        <dbReference type="ARBA" id="ARBA00004236"/>
    </source>
</evidence>
<reference evidence="7 8" key="1">
    <citation type="submission" date="2021-03" db="EMBL/GenBank/DDBJ databases">
        <authorList>
            <person name="Shang D.-D."/>
            <person name="Du Z.-J."/>
            <person name="Chen G.-J."/>
        </authorList>
    </citation>
    <scope>NUCLEOTIDE SEQUENCE [LARGE SCALE GENOMIC DNA]</scope>
    <source>
        <strain evidence="7 8">F2608</strain>
    </source>
</reference>
<keyword evidence="4" id="KW-0808">Transferase</keyword>
<evidence type="ECO:0000256" key="3">
    <source>
        <dbReference type="ARBA" id="ARBA00022676"/>
    </source>
</evidence>
<proteinExistence type="predicted"/>
<dbReference type="RefSeq" id="WP_207969104.1">
    <property type="nucleotide sequence ID" value="NZ_JAGBKN010000003.1"/>
</dbReference>
<dbReference type="EMBL" id="JAGBKN010000003">
    <property type="protein sequence ID" value="MBO1516227.1"/>
    <property type="molecule type" value="Genomic_DNA"/>
</dbReference>
<dbReference type="Gene3D" id="3.90.550.10">
    <property type="entry name" value="Spore Coat Polysaccharide Biosynthesis Protein SpsA, Chain A"/>
    <property type="match status" value="1"/>
</dbReference>
<dbReference type="PANTHER" id="PTHR43646:SF2">
    <property type="entry name" value="GLYCOSYLTRANSFERASE 2-LIKE DOMAIN-CONTAINING PROTEIN"/>
    <property type="match status" value="1"/>
</dbReference>
<dbReference type="InterPro" id="IPR001173">
    <property type="entry name" value="Glyco_trans_2-like"/>
</dbReference>
<comment type="caution">
    <text evidence="7">The sequence shown here is derived from an EMBL/GenBank/DDBJ whole genome shotgun (WGS) entry which is preliminary data.</text>
</comment>
<name>A0AAW4IVE4_9GAMM</name>
<sequence length="236" mass="26943">MPTISIIIPILNEADNLPHLFVHIIGLNPPPQQVILIDGGSNDESLALTQSLITDLRVIQQSDIDWQVIQSQAGRARQMNKGAALATGDVLLFLHADTKLPPQAITDIKTATQDKKWGRFDVRLDSPDWMLKRVSKMINLRSRLTGIATGDQAIFIKRDWFEQIGGYPDQALMEDVEISKRLKTIGKPACLTSQVITSARRWQQHGTCRTILLMWRLRFDYWRGVPADNIWQRYYR</sequence>
<dbReference type="GO" id="GO:0016757">
    <property type="term" value="F:glycosyltransferase activity"/>
    <property type="evidence" value="ECO:0007669"/>
    <property type="project" value="UniProtKB-KW"/>
</dbReference>
<dbReference type="NCBIfam" id="TIGR04283">
    <property type="entry name" value="glyco_like_mftF"/>
    <property type="match status" value="1"/>
</dbReference>
<dbReference type="CDD" id="cd02522">
    <property type="entry name" value="GT_2_like_a"/>
    <property type="match status" value="1"/>
</dbReference>
<keyword evidence="5" id="KW-0472">Membrane</keyword>
<evidence type="ECO:0000256" key="2">
    <source>
        <dbReference type="ARBA" id="ARBA00022475"/>
    </source>
</evidence>